<dbReference type="AlphaFoldDB" id="A0A8J3GK24"/>
<dbReference type="InterPro" id="IPR021327">
    <property type="entry name" value="DUF2934"/>
</dbReference>
<dbReference type="Pfam" id="PF11154">
    <property type="entry name" value="DUF2934"/>
    <property type="match status" value="1"/>
</dbReference>
<dbReference type="RefSeq" id="WP_189503734.1">
    <property type="nucleotide sequence ID" value="NZ_BMZQ01000002.1"/>
</dbReference>
<comment type="caution">
    <text evidence="2">The sequence shown here is derived from an EMBL/GenBank/DDBJ whole genome shotgun (WGS) entry which is preliminary data.</text>
</comment>
<accession>A0A8J3GK24</accession>
<evidence type="ECO:0000313" key="2">
    <source>
        <dbReference type="EMBL" id="GHD15226.1"/>
    </source>
</evidence>
<feature type="compositionally biased region" description="Basic residues" evidence="1">
    <location>
        <begin position="95"/>
        <end position="104"/>
    </location>
</feature>
<feature type="compositionally biased region" description="Low complexity" evidence="1">
    <location>
        <begin position="69"/>
        <end position="81"/>
    </location>
</feature>
<reference evidence="2" key="1">
    <citation type="journal article" date="2014" name="Int. J. Syst. Evol. Microbiol.">
        <title>Complete genome sequence of Corynebacterium casei LMG S-19264T (=DSM 44701T), isolated from a smear-ripened cheese.</title>
        <authorList>
            <consortium name="US DOE Joint Genome Institute (JGI-PGF)"/>
            <person name="Walter F."/>
            <person name="Albersmeier A."/>
            <person name="Kalinowski J."/>
            <person name="Ruckert C."/>
        </authorList>
    </citation>
    <scope>NUCLEOTIDE SEQUENCE</scope>
    <source>
        <strain evidence="2">KCTC 42249</strain>
    </source>
</reference>
<sequence>MSDKEDRIRQRAYEKWQKEGESHGWHDRHWAEAEAEVSAEDQPLGSDASATPMMDDAGMPSDNEIKSDAGASAASAAVAGVDTKKSRAPAAAKKPAARKTAKSA</sequence>
<protein>
    <recommendedName>
        <fullName evidence="4">DUF2934 domain-containing protein</fullName>
    </recommendedName>
</protein>
<proteinExistence type="predicted"/>
<reference evidence="2" key="2">
    <citation type="submission" date="2020-09" db="EMBL/GenBank/DDBJ databases">
        <authorList>
            <person name="Sun Q."/>
            <person name="Kim S."/>
        </authorList>
    </citation>
    <scope>NUCLEOTIDE SEQUENCE</scope>
    <source>
        <strain evidence="2">KCTC 42249</strain>
    </source>
</reference>
<evidence type="ECO:0000313" key="3">
    <source>
        <dbReference type="Proteomes" id="UP000630142"/>
    </source>
</evidence>
<dbReference type="EMBL" id="BMZQ01000002">
    <property type="protein sequence ID" value="GHD15226.1"/>
    <property type="molecule type" value="Genomic_DNA"/>
</dbReference>
<feature type="compositionally biased region" description="Basic and acidic residues" evidence="1">
    <location>
        <begin position="1"/>
        <end position="32"/>
    </location>
</feature>
<evidence type="ECO:0000256" key="1">
    <source>
        <dbReference type="SAM" id="MobiDB-lite"/>
    </source>
</evidence>
<feature type="region of interest" description="Disordered" evidence="1">
    <location>
        <begin position="1"/>
        <end position="104"/>
    </location>
</feature>
<organism evidence="2 3">
    <name type="scientific">Tianweitania populi</name>
    <dbReference type="NCBI Taxonomy" id="1607949"/>
    <lineage>
        <taxon>Bacteria</taxon>
        <taxon>Pseudomonadati</taxon>
        <taxon>Pseudomonadota</taxon>
        <taxon>Alphaproteobacteria</taxon>
        <taxon>Hyphomicrobiales</taxon>
        <taxon>Phyllobacteriaceae</taxon>
        <taxon>Tianweitania</taxon>
    </lineage>
</organism>
<keyword evidence="3" id="KW-1185">Reference proteome</keyword>
<evidence type="ECO:0008006" key="4">
    <source>
        <dbReference type="Google" id="ProtNLM"/>
    </source>
</evidence>
<name>A0A8J3GK24_9HYPH</name>
<gene>
    <name evidence="2" type="ORF">GCM10016234_21740</name>
</gene>
<dbReference type="Proteomes" id="UP000630142">
    <property type="component" value="Unassembled WGS sequence"/>
</dbReference>